<accession>A0ABD0XG15</accession>
<reference evidence="2 3" key="1">
    <citation type="submission" date="2024-06" db="EMBL/GenBank/DDBJ databases">
        <authorList>
            <person name="Pan Q."/>
            <person name="Wen M."/>
            <person name="Jouanno E."/>
            <person name="Zahm M."/>
            <person name="Klopp C."/>
            <person name="Cabau C."/>
            <person name="Louis A."/>
            <person name="Berthelot C."/>
            <person name="Parey E."/>
            <person name="Roest Crollius H."/>
            <person name="Montfort J."/>
            <person name="Robinson-Rechavi M."/>
            <person name="Bouchez O."/>
            <person name="Lampietro C."/>
            <person name="Lopez Roques C."/>
            <person name="Donnadieu C."/>
            <person name="Postlethwait J."/>
            <person name="Bobe J."/>
            <person name="Verreycken H."/>
            <person name="Guiguen Y."/>
        </authorList>
    </citation>
    <scope>NUCLEOTIDE SEQUENCE [LARGE SCALE GENOMIC DNA]</scope>
    <source>
        <strain evidence="2">Up_M1</strain>
        <tissue evidence="2">Testis</tissue>
    </source>
</reference>
<keyword evidence="3" id="KW-1185">Reference proteome</keyword>
<protein>
    <submittedName>
        <fullName evidence="2">Uncharacterized protein</fullName>
    </submittedName>
</protein>
<dbReference type="PANTHER" id="PTHR34916:SF1">
    <property type="entry name" value="GI:13385330"/>
    <property type="match status" value="1"/>
</dbReference>
<feature type="region of interest" description="Disordered" evidence="1">
    <location>
        <begin position="13"/>
        <end position="44"/>
    </location>
</feature>
<evidence type="ECO:0000256" key="1">
    <source>
        <dbReference type="SAM" id="MobiDB-lite"/>
    </source>
</evidence>
<gene>
    <name evidence="2" type="ORF">UPYG_G00131880</name>
</gene>
<dbReference type="Proteomes" id="UP001557470">
    <property type="component" value="Unassembled WGS sequence"/>
</dbReference>
<name>A0ABD0XG15_UMBPY</name>
<evidence type="ECO:0000313" key="3">
    <source>
        <dbReference type="Proteomes" id="UP001557470"/>
    </source>
</evidence>
<feature type="compositionally biased region" description="Basic and acidic residues" evidence="1">
    <location>
        <begin position="30"/>
        <end position="39"/>
    </location>
</feature>
<dbReference type="AlphaFoldDB" id="A0ABD0XG15"/>
<comment type="caution">
    <text evidence="2">The sequence shown here is derived from an EMBL/GenBank/DDBJ whole genome shotgun (WGS) entry which is preliminary data.</text>
</comment>
<proteinExistence type="predicted"/>
<organism evidence="2 3">
    <name type="scientific">Umbra pygmaea</name>
    <name type="common">Eastern mudminnow</name>
    <dbReference type="NCBI Taxonomy" id="75934"/>
    <lineage>
        <taxon>Eukaryota</taxon>
        <taxon>Metazoa</taxon>
        <taxon>Chordata</taxon>
        <taxon>Craniata</taxon>
        <taxon>Vertebrata</taxon>
        <taxon>Euteleostomi</taxon>
        <taxon>Actinopterygii</taxon>
        <taxon>Neopterygii</taxon>
        <taxon>Teleostei</taxon>
        <taxon>Protacanthopterygii</taxon>
        <taxon>Esociformes</taxon>
        <taxon>Umbridae</taxon>
        <taxon>Umbra</taxon>
    </lineage>
</organism>
<sequence length="313" mass="36064">MFEFTVAQGLTPKVLKPRPDESQHVTQRGTVREEEERGRTGTKPKMVLDPFELFLVKPRGAKQSKPVGGVEQTRQGRFWSTQSYLCGVTKKDQLGKMRHFERQVLGTQDLKRQQLCERQQGCQRVREKTRKGAKEAVRSEHAQEIKTDYDLYLNSLLTTQTSLDNTSTLDDLGIIGAEDLEEAGNEVSRLGEEALWALEENDRVRKEIQNAHERFTPGDEGPCQEFTLTKQQRVWTLLEELQLMQKEIQENMASIVSIETTKSCIRDSKDLENNINMILNRSRSSQNEKAEVWNKIWSALKTRDDMIEQPLLN</sequence>
<evidence type="ECO:0000313" key="2">
    <source>
        <dbReference type="EMBL" id="KAL0983723.1"/>
    </source>
</evidence>
<dbReference type="PANTHER" id="PTHR34916">
    <property type="entry name" value="GI:13385330"/>
    <property type="match status" value="1"/>
</dbReference>
<dbReference type="EMBL" id="JAGEUA010000004">
    <property type="protein sequence ID" value="KAL0983723.1"/>
    <property type="molecule type" value="Genomic_DNA"/>
</dbReference>